<organism evidence="1">
    <name type="scientific">Trepomonas sp. PC1</name>
    <dbReference type="NCBI Taxonomy" id="1076344"/>
    <lineage>
        <taxon>Eukaryota</taxon>
        <taxon>Metamonada</taxon>
        <taxon>Diplomonadida</taxon>
        <taxon>Hexamitidae</taxon>
        <taxon>Hexamitinae</taxon>
        <taxon>Trepomonas</taxon>
    </lineage>
</organism>
<sequence length="381" mass="43417">LKRAIPLQQESKQAILQPRLSPARIEAIHGRNCWSPSLKLPPVINGFVSSQVREIDIEIPDQDLPQKMQRKQTYFKSPIKVEQVKQKPVEGYFYSKITVGPDNDDELRQTKQMTRIQSGFSPNRLVTVLKDLKILPEEKLEQRPIKYQKMEKFFEFNTQFTPELSEILHLFPYSFQENRPLSSITASISRQYARQACQVLSLKTGLPVRVSIVNQGAVHVELQKSKLFNKAIQRIEETDRKNAIAAKDILEISCGFRQSLKANFCSKLTNTCILAIKQDEDVAKGSADDINIRSIIMLIDQGIVGAIQKHIISIAEVNCAQTMQNEFSSLIQTVAAVSLLGPQLREIMLQTKIIERIGFKLNQILETTKLTRNKPYFQNPD</sequence>
<protein>
    <submittedName>
        <fullName evidence="1">Uncharacterized protein</fullName>
    </submittedName>
</protein>
<gene>
    <name evidence="1" type="ORF">TPC1_31304</name>
</gene>
<feature type="non-terminal residue" evidence="1">
    <location>
        <position position="381"/>
    </location>
</feature>
<proteinExistence type="predicted"/>
<name>A0A146K0K4_9EUKA</name>
<feature type="non-terminal residue" evidence="1">
    <location>
        <position position="1"/>
    </location>
</feature>
<dbReference type="AlphaFoldDB" id="A0A146K0K4"/>
<dbReference type="EMBL" id="GDID01007405">
    <property type="protein sequence ID" value="JAP89201.1"/>
    <property type="molecule type" value="Transcribed_RNA"/>
</dbReference>
<accession>A0A146K0K4</accession>
<evidence type="ECO:0000313" key="1">
    <source>
        <dbReference type="EMBL" id="JAP89201.1"/>
    </source>
</evidence>
<reference evidence="1" key="1">
    <citation type="submission" date="2015-07" db="EMBL/GenBank/DDBJ databases">
        <title>Adaptation to a free-living lifestyle via gene acquisitions in the diplomonad Trepomonas sp. PC1.</title>
        <authorList>
            <person name="Xu F."/>
            <person name="Jerlstrom-Hultqvist J."/>
            <person name="Kolisko M."/>
            <person name="Simpson A.G.B."/>
            <person name="Roger A.J."/>
            <person name="Svard S.G."/>
            <person name="Andersson J.O."/>
        </authorList>
    </citation>
    <scope>NUCLEOTIDE SEQUENCE</scope>
    <source>
        <strain evidence="1">PC1</strain>
    </source>
</reference>